<evidence type="ECO:0000313" key="13">
    <source>
        <dbReference type="Proteomes" id="UP000278157"/>
    </source>
</evidence>
<dbReference type="InterPro" id="IPR020568">
    <property type="entry name" value="Ribosomal_Su5_D2-typ_SF"/>
</dbReference>
<keyword evidence="5 7" id="KW-0378">Hydrolase</keyword>
<dbReference type="InterPro" id="IPR020539">
    <property type="entry name" value="RNase_P_CS"/>
</dbReference>
<evidence type="ECO:0000313" key="9">
    <source>
        <dbReference type="EMBL" id="EAJ1622257.1"/>
    </source>
</evidence>
<dbReference type="Proteomes" id="UP000254161">
    <property type="component" value="Unassembled WGS sequence"/>
</dbReference>
<reference evidence="10 12" key="2">
    <citation type="submission" date="2018-06" db="EMBL/GenBank/DDBJ databases">
        <authorList>
            <consortium name="Pathogen Informatics"/>
            <person name="Doyle S."/>
        </authorList>
    </citation>
    <scope>NUCLEOTIDE SEQUENCE [LARGE SCALE GENOMIC DNA]</scope>
    <source>
        <strain evidence="10 12">NCTC12264</strain>
    </source>
</reference>
<dbReference type="GO" id="GO:0030677">
    <property type="term" value="C:ribonuclease P complex"/>
    <property type="evidence" value="ECO:0007669"/>
    <property type="project" value="TreeGrafter"/>
</dbReference>
<dbReference type="Proteomes" id="UP000535305">
    <property type="component" value="Unassembled WGS sequence"/>
</dbReference>
<proteinExistence type="inferred from homology"/>
<dbReference type="AlphaFoldDB" id="A0A381DWK3"/>
<dbReference type="PROSITE" id="PS00648">
    <property type="entry name" value="RIBONUCLEASE_P"/>
    <property type="match status" value="1"/>
</dbReference>
<dbReference type="InterPro" id="IPR000100">
    <property type="entry name" value="RNase_P"/>
</dbReference>
<dbReference type="GO" id="GO:0004526">
    <property type="term" value="F:ribonuclease P activity"/>
    <property type="evidence" value="ECO:0007669"/>
    <property type="project" value="UniProtKB-UniRule"/>
</dbReference>
<dbReference type="GeneID" id="77230846"/>
<evidence type="ECO:0000256" key="3">
    <source>
        <dbReference type="ARBA" id="ARBA00022722"/>
    </source>
</evidence>
<dbReference type="GO" id="GO:0042781">
    <property type="term" value="F:3'-tRNA processing endoribonuclease activity"/>
    <property type="evidence" value="ECO:0007669"/>
    <property type="project" value="TreeGrafter"/>
</dbReference>
<reference evidence="9 14" key="1">
    <citation type="submission" date="2018-06" db="EMBL/GenBank/DDBJ databases">
        <authorList>
            <consortium name="PulseNet: The National Subtyping Network for Foodborne Disease Surveillance"/>
            <person name="Tarr C.L."/>
            <person name="Trees E."/>
            <person name="Katz L.S."/>
            <person name="Carleton-Romer H.A."/>
            <person name="Stroika S."/>
            <person name="Kucerova Z."/>
            <person name="Roache K.F."/>
            <person name="Sabol A.L."/>
            <person name="Besser J."/>
            <person name="Gerner-Smidt P."/>
        </authorList>
    </citation>
    <scope>NUCLEOTIDE SEQUENCE [LARGE SCALE GENOMIC DNA]</scope>
    <source>
        <strain evidence="9 14">PNUSAC003104</strain>
    </source>
</reference>
<keyword evidence="4 7" id="KW-0255">Endonuclease</keyword>
<dbReference type="NCBIfam" id="TIGR00188">
    <property type="entry name" value="rnpA"/>
    <property type="match status" value="1"/>
</dbReference>
<evidence type="ECO:0000256" key="8">
    <source>
        <dbReference type="NCBIfam" id="TIGR00188"/>
    </source>
</evidence>
<dbReference type="RefSeq" id="WP_004277341.1">
    <property type="nucleotide sequence ID" value="NZ_CABKPM010000001.1"/>
</dbReference>
<dbReference type="Gene3D" id="3.30.230.10">
    <property type="match status" value="1"/>
</dbReference>
<keyword evidence="2 7" id="KW-0819">tRNA processing</keyword>
<dbReference type="PANTHER" id="PTHR33992">
    <property type="entry name" value="RIBONUCLEASE P PROTEIN COMPONENT"/>
    <property type="match status" value="1"/>
</dbReference>
<evidence type="ECO:0000256" key="4">
    <source>
        <dbReference type="ARBA" id="ARBA00022759"/>
    </source>
</evidence>
<name>A0A381DWK3_CAMUP</name>
<evidence type="ECO:0000256" key="7">
    <source>
        <dbReference type="HAMAP-Rule" id="MF_00227"/>
    </source>
</evidence>
<dbReference type="HAMAP" id="MF_00227">
    <property type="entry name" value="RNase_P"/>
    <property type="match status" value="1"/>
</dbReference>
<dbReference type="Pfam" id="PF00825">
    <property type="entry name" value="Ribonuclease_P"/>
    <property type="match status" value="1"/>
</dbReference>
<dbReference type="GO" id="GO:0000049">
    <property type="term" value="F:tRNA binding"/>
    <property type="evidence" value="ECO:0007669"/>
    <property type="project" value="UniProtKB-UniRule"/>
</dbReference>
<evidence type="ECO:0000313" key="10">
    <source>
        <dbReference type="EMBL" id="SUX26569.1"/>
    </source>
</evidence>
<dbReference type="EC" id="3.1.26.5" evidence="7 8"/>
<accession>A0A381DWK3</accession>
<organism evidence="9 14">
    <name type="scientific">Campylobacter upsaliensis</name>
    <dbReference type="NCBI Taxonomy" id="28080"/>
    <lineage>
        <taxon>Bacteria</taxon>
        <taxon>Pseudomonadati</taxon>
        <taxon>Campylobacterota</taxon>
        <taxon>Epsilonproteobacteria</taxon>
        <taxon>Campylobacterales</taxon>
        <taxon>Campylobacteraceae</taxon>
        <taxon>Campylobacter</taxon>
    </lineage>
</organism>
<evidence type="ECO:0000256" key="6">
    <source>
        <dbReference type="ARBA" id="ARBA00022884"/>
    </source>
</evidence>
<evidence type="ECO:0000256" key="2">
    <source>
        <dbReference type="ARBA" id="ARBA00022694"/>
    </source>
</evidence>
<evidence type="ECO:0000313" key="14">
    <source>
        <dbReference type="Proteomes" id="UP000535305"/>
    </source>
</evidence>
<keyword evidence="6 7" id="KW-0694">RNA-binding</keyword>
<keyword evidence="3 7" id="KW-0540">Nuclease</keyword>
<dbReference type="OrthoDB" id="9810867at2"/>
<evidence type="ECO:0000313" key="12">
    <source>
        <dbReference type="Proteomes" id="UP000254161"/>
    </source>
</evidence>
<dbReference type="Proteomes" id="UP000278157">
    <property type="component" value="Chromosome"/>
</dbReference>
<reference evidence="11 13" key="3">
    <citation type="submission" date="2018-12" db="EMBL/GenBank/DDBJ databases">
        <authorList>
            <consortium name="Pathogen Informatics"/>
        </authorList>
    </citation>
    <scope>NUCLEOTIDE SEQUENCE [LARGE SCALE GENOMIC DNA]</scope>
    <source>
        <strain evidence="11 13">NCTC11541</strain>
    </source>
</reference>
<evidence type="ECO:0000256" key="5">
    <source>
        <dbReference type="ARBA" id="ARBA00022801"/>
    </source>
</evidence>
<dbReference type="InterPro" id="IPR014721">
    <property type="entry name" value="Ribsml_uS5_D2-typ_fold_subgr"/>
</dbReference>
<comment type="similarity">
    <text evidence="7">Belongs to the RnpA family.</text>
</comment>
<comment type="catalytic activity">
    <reaction evidence="7">
        <text>Endonucleolytic cleavage of RNA, removing 5'-extranucleotides from tRNA precursor.</text>
        <dbReference type="EC" id="3.1.26.5"/>
    </reaction>
</comment>
<dbReference type="GO" id="GO:0001682">
    <property type="term" value="P:tRNA 5'-leader removal"/>
    <property type="evidence" value="ECO:0007669"/>
    <property type="project" value="UniProtKB-UniRule"/>
</dbReference>
<dbReference type="EMBL" id="UFUZ01000001">
    <property type="protein sequence ID" value="SUX26569.1"/>
    <property type="molecule type" value="Genomic_DNA"/>
</dbReference>
<keyword evidence="14" id="KW-1185">Reference proteome</keyword>
<comment type="function">
    <text evidence="1 7">RNaseP catalyzes the removal of the 5'-leader sequence from pre-tRNA to produce the mature 5'-terminus. It can also cleave other RNA substrates such as 4.5S RNA. The protein component plays an auxiliary but essential role in vivo by binding to the 5'-leader sequence and broadening the substrate specificity of the ribozyme.</text>
</comment>
<comment type="subunit">
    <text evidence="7">Consists of a catalytic RNA component (M1 or rnpB) and a protein subunit.</text>
</comment>
<dbReference type="PANTHER" id="PTHR33992:SF1">
    <property type="entry name" value="RIBONUCLEASE P PROTEIN COMPONENT"/>
    <property type="match status" value="1"/>
</dbReference>
<sequence length="107" mass="12343">MKFSRFDNAGEFVAVYKSGKKWFCDGLILFYLPANERKRAVVASKKVGKAVVRNRAKRVLRALFAKVENDLKNGKYVLVAKADLNEFSFLKLEKSLKWGLKRIQCLR</sequence>
<evidence type="ECO:0000256" key="1">
    <source>
        <dbReference type="ARBA" id="ARBA00002663"/>
    </source>
</evidence>
<dbReference type="SUPFAM" id="SSF54211">
    <property type="entry name" value="Ribosomal protein S5 domain 2-like"/>
    <property type="match status" value="1"/>
</dbReference>
<gene>
    <name evidence="7 9" type="primary">rnpA</name>
    <name evidence="9" type="ORF">CT510_06305</name>
    <name evidence="11" type="ORF">NCTC11541_00917</name>
    <name evidence="10" type="ORF">NCTC12264_00797</name>
</gene>
<dbReference type="EMBL" id="AABVLA010000025">
    <property type="protein sequence ID" value="EAJ1622257.1"/>
    <property type="molecule type" value="Genomic_DNA"/>
</dbReference>
<protein>
    <recommendedName>
        <fullName evidence="7 8">Ribonuclease P protein component</fullName>
        <shortName evidence="7">RNase P protein</shortName>
        <shortName evidence="7">RNaseP protein</shortName>
        <ecNumber evidence="7 8">3.1.26.5</ecNumber>
    </recommendedName>
    <alternativeName>
        <fullName evidence="7">Protein C5</fullName>
    </alternativeName>
</protein>
<dbReference type="EMBL" id="LR134372">
    <property type="protein sequence ID" value="VEG84880.1"/>
    <property type="molecule type" value="Genomic_DNA"/>
</dbReference>
<evidence type="ECO:0000313" key="11">
    <source>
        <dbReference type="EMBL" id="VEG84880.1"/>
    </source>
</evidence>